<evidence type="ECO:0000313" key="3">
    <source>
        <dbReference type="Proteomes" id="UP000603640"/>
    </source>
</evidence>
<dbReference type="RefSeq" id="WP_187068833.1">
    <property type="nucleotide sequence ID" value="NZ_JACRVF010000006.1"/>
</dbReference>
<keyword evidence="1" id="KW-0812">Transmembrane</keyword>
<feature type="transmembrane region" description="Helical" evidence="1">
    <location>
        <begin position="348"/>
        <end position="367"/>
    </location>
</feature>
<keyword evidence="1" id="KW-1133">Transmembrane helix</keyword>
<feature type="transmembrane region" description="Helical" evidence="1">
    <location>
        <begin position="411"/>
        <end position="434"/>
    </location>
</feature>
<name>A0A923N9R0_9BACT</name>
<dbReference type="Proteomes" id="UP000603640">
    <property type="component" value="Unassembled WGS sequence"/>
</dbReference>
<keyword evidence="1" id="KW-0472">Membrane</keyword>
<feature type="transmembrane region" description="Helical" evidence="1">
    <location>
        <begin position="525"/>
        <end position="542"/>
    </location>
</feature>
<feature type="transmembrane region" description="Helical" evidence="1">
    <location>
        <begin position="774"/>
        <end position="798"/>
    </location>
</feature>
<proteinExistence type="predicted"/>
<feature type="transmembrane region" description="Helical" evidence="1">
    <location>
        <begin position="228"/>
        <end position="247"/>
    </location>
</feature>
<sequence length="814" mass="90690">MTTPFNFKRDVLPHVIAVAVFLLLTAVYFAPVLFEDKGLSQHDILQFKGGAKEIQDYREATGEEALWTNSMFSGMPSYLINTRYPGDWSGVIHSILTFDMPALAGNIFITLLCAYILFVAMGMSSWLAIIGAIAVSFTSYNIIILEAGHNTKSLTIAYIPMVLAGLIVALRRNLLLGAALFALGLTLNLHFNHLQMTYYMLLLVIVFGIAEVVFAVKNGTIAELLKRGAVLLVAAILAVGVNFGRLYTTAEYTEHSIRGKSELTQPNSGENVGSGLDREYAFNWSYGVSETMTLLIPDFYGGSSSSSLETDSETYNALLNLGAPPAQAEQIVKQGLPMYWGPQPMTSGPVYVGAIMVFLFVLGLFIVDRRWTSWLVAGTILSIVLAWGKNFEAFNYFMFDYFPLYNKFRAVSSALVIAQITIPFLGMLALWRLFRDYGQIKDLDKKLLLSGGITGGICLLVWLFAGTASFTSPVDQQLIQAQFPIDAIRADREGMMRSDALRSLVFILLAAGILYFYVKNKLSATIAIAGVGLLVLVDLWAVDKRYLNNDDFQRQVVANYFQPTQADQMILQDKDLSYRVIYLPNPFNDARTSYYHKSIGGYHGAKLRRYQDVIDRHISQNNLEVYRMLNTRYAITGDQQQPVQRVPGALGNAWFVESVKLVQTPDAELEALSDFDASKTAVVDVSKFPIQKQNYTANNANIELVEYNPNNLKYEYQAAQDGLVVFSEVYYADGWQAYLDGEPVDHIRANYILRAMQVPAGKHTIEFKFAPKSYFLGNTISLVSSILLIMVVLGAIAYGVKKKQRVKEVEQVKG</sequence>
<accession>A0A923N9R0</accession>
<feature type="transmembrane region" description="Helical" evidence="1">
    <location>
        <begin position="12"/>
        <end position="34"/>
    </location>
</feature>
<gene>
    <name evidence="2" type="ORF">H8S84_18305</name>
</gene>
<feature type="transmembrane region" description="Helical" evidence="1">
    <location>
        <begin position="102"/>
        <end position="120"/>
    </location>
</feature>
<protein>
    <submittedName>
        <fullName evidence="2">YfhO family protein</fullName>
    </submittedName>
</protein>
<dbReference type="PANTHER" id="PTHR38454:SF1">
    <property type="entry name" value="INTEGRAL MEMBRANE PROTEIN"/>
    <property type="match status" value="1"/>
</dbReference>
<reference evidence="2" key="1">
    <citation type="submission" date="2020-08" db="EMBL/GenBank/DDBJ databases">
        <title>Pontibacter sp. SD6 16S ribosomal RNA gene Genome sequencing and assembly.</title>
        <authorList>
            <person name="Kang M."/>
        </authorList>
    </citation>
    <scope>NUCLEOTIDE SEQUENCE</scope>
    <source>
        <strain evidence="2">SD6</strain>
    </source>
</reference>
<feature type="transmembrane region" description="Helical" evidence="1">
    <location>
        <begin position="446"/>
        <end position="465"/>
    </location>
</feature>
<feature type="transmembrane region" description="Helical" evidence="1">
    <location>
        <begin position="374"/>
        <end position="391"/>
    </location>
</feature>
<dbReference type="EMBL" id="JACRVF010000006">
    <property type="protein sequence ID" value="MBC5994804.1"/>
    <property type="molecule type" value="Genomic_DNA"/>
</dbReference>
<dbReference type="Pfam" id="PF09586">
    <property type="entry name" value="YfhO"/>
    <property type="match status" value="1"/>
</dbReference>
<keyword evidence="3" id="KW-1185">Reference proteome</keyword>
<feature type="transmembrane region" description="Helical" evidence="1">
    <location>
        <begin position="196"/>
        <end position="216"/>
    </location>
</feature>
<comment type="caution">
    <text evidence="2">The sequence shown here is derived from an EMBL/GenBank/DDBJ whole genome shotgun (WGS) entry which is preliminary data.</text>
</comment>
<organism evidence="2 3">
    <name type="scientific">Pontibacter cellulosilyticus</name>
    <dbReference type="NCBI Taxonomy" id="1720253"/>
    <lineage>
        <taxon>Bacteria</taxon>
        <taxon>Pseudomonadati</taxon>
        <taxon>Bacteroidota</taxon>
        <taxon>Cytophagia</taxon>
        <taxon>Cytophagales</taxon>
        <taxon>Hymenobacteraceae</taxon>
        <taxon>Pontibacter</taxon>
    </lineage>
</organism>
<evidence type="ECO:0000256" key="1">
    <source>
        <dbReference type="SAM" id="Phobius"/>
    </source>
</evidence>
<dbReference type="PANTHER" id="PTHR38454">
    <property type="entry name" value="INTEGRAL MEMBRANE PROTEIN-RELATED"/>
    <property type="match status" value="1"/>
</dbReference>
<feature type="transmembrane region" description="Helical" evidence="1">
    <location>
        <begin position="500"/>
        <end position="518"/>
    </location>
</feature>
<feature type="transmembrane region" description="Helical" evidence="1">
    <location>
        <begin position="126"/>
        <end position="145"/>
    </location>
</feature>
<evidence type="ECO:0000313" key="2">
    <source>
        <dbReference type="EMBL" id="MBC5994804.1"/>
    </source>
</evidence>
<dbReference type="InterPro" id="IPR018580">
    <property type="entry name" value="Uncharacterised_YfhO"/>
</dbReference>
<feature type="transmembrane region" description="Helical" evidence="1">
    <location>
        <begin position="157"/>
        <end position="184"/>
    </location>
</feature>
<dbReference type="AlphaFoldDB" id="A0A923N9R0"/>